<feature type="region of interest" description="Disordered" evidence="10">
    <location>
        <begin position="36"/>
        <end position="91"/>
    </location>
</feature>
<reference evidence="11 12" key="1">
    <citation type="submission" date="2019-07" db="EMBL/GenBank/DDBJ databases">
        <title>Whole genome shotgun sequence of Acetobacter oeni NBRC 105207.</title>
        <authorList>
            <person name="Hosoyama A."/>
            <person name="Uohara A."/>
            <person name="Ohji S."/>
            <person name="Ichikawa N."/>
        </authorList>
    </citation>
    <scope>NUCLEOTIDE SEQUENCE [LARGE SCALE GENOMIC DNA]</scope>
    <source>
        <strain evidence="11 12">NBRC 105207</strain>
    </source>
</reference>
<dbReference type="SUPFAM" id="SSF51445">
    <property type="entry name" value="(Trans)glycosidases"/>
    <property type="match status" value="1"/>
</dbReference>
<evidence type="ECO:0000256" key="9">
    <source>
        <dbReference type="ARBA" id="ARBA00031501"/>
    </source>
</evidence>
<feature type="compositionally biased region" description="Basic and acidic residues" evidence="10">
    <location>
        <begin position="36"/>
        <end position="47"/>
    </location>
</feature>
<protein>
    <recommendedName>
        <fullName evidence="4">4-alpha-glucanotransferase</fullName>
        <ecNumber evidence="3">2.4.1.25</ecNumber>
    </recommendedName>
    <alternativeName>
        <fullName evidence="8">Amylomaltase</fullName>
    </alternativeName>
    <alternativeName>
        <fullName evidence="9">Disproportionating enzyme</fullName>
    </alternativeName>
</protein>
<comment type="catalytic activity">
    <reaction evidence="1">
        <text>Transfers a segment of a (1-&gt;4)-alpha-D-glucan to a new position in an acceptor, which may be glucose or a (1-&gt;4)-alpha-D-glucan.</text>
        <dbReference type="EC" id="2.4.1.25"/>
    </reaction>
</comment>
<evidence type="ECO:0000256" key="6">
    <source>
        <dbReference type="ARBA" id="ARBA00022679"/>
    </source>
</evidence>
<comment type="caution">
    <text evidence="11">The sequence shown here is derived from an EMBL/GenBank/DDBJ whole genome shotgun (WGS) entry which is preliminary data.</text>
</comment>
<evidence type="ECO:0000256" key="1">
    <source>
        <dbReference type="ARBA" id="ARBA00000439"/>
    </source>
</evidence>
<evidence type="ECO:0000313" key="11">
    <source>
        <dbReference type="EMBL" id="GEN62061.1"/>
    </source>
</evidence>
<dbReference type="GO" id="GO:0005975">
    <property type="term" value="P:carbohydrate metabolic process"/>
    <property type="evidence" value="ECO:0007669"/>
    <property type="project" value="InterPro"/>
</dbReference>
<dbReference type="Pfam" id="PF02446">
    <property type="entry name" value="Glyco_hydro_77"/>
    <property type="match status" value="1"/>
</dbReference>
<evidence type="ECO:0000256" key="10">
    <source>
        <dbReference type="SAM" id="MobiDB-lite"/>
    </source>
</evidence>
<gene>
    <name evidence="11" type="ORF">AOE01nite_02850</name>
</gene>
<dbReference type="GO" id="GO:0004134">
    <property type="term" value="F:4-alpha-glucanotransferase activity"/>
    <property type="evidence" value="ECO:0007669"/>
    <property type="project" value="UniProtKB-EC"/>
</dbReference>
<dbReference type="Proteomes" id="UP000321746">
    <property type="component" value="Unassembled WGS sequence"/>
</dbReference>
<dbReference type="PANTHER" id="PTHR32438:SF5">
    <property type="entry name" value="4-ALPHA-GLUCANOTRANSFERASE DPE1, CHLOROPLASTIC_AMYLOPLASTIC"/>
    <property type="match status" value="1"/>
</dbReference>
<feature type="compositionally biased region" description="Basic and acidic residues" evidence="10">
    <location>
        <begin position="71"/>
        <end position="81"/>
    </location>
</feature>
<evidence type="ECO:0000256" key="3">
    <source>
        <dbReference type="ARBA" id="ARBA00012560"/>
    </source>
</evidence>
<dbReference type="AlphaFoldDB" id="A0A511XGN6"/>
<dbReference type="EC" id="2.4.1.25" evidence="3"/>
<evidence type="ECO:0000256" key="2">
    <source>
        <dbReference type="ARBA" id="ARBA00005684"/>
    </source>
</evidence>
<evidence type="ECO:0000313" key="12">
    <source>
        <dbReference type="Proteomes" id="UP000321746"/>
    </source>
</evidence>
<keyword evidence="6" id="KW-0808">Transferase</keyword>
<comment type="similarity">
    <text evidence="2">Belongs to the disproportionating enzyme family.</text>
</comment>
<keyword evidence="12" id="KW-1185">Reference proteome</keyword>
<dbReference type="PANTHER" id="PTHR32438">
    <property type="entry name" value="4-ALPHA-GLUCANOTRANSFERASE DPE1, CHLOROPLASTIC/AMYLOPLASTIC"/>
    <property type="match status" value="1"/>
</dbReference>
<keyword evidence="7" id="KW-0119">Carbohydrate metabolism</keyword>
<proteinExistence type="inferred from homology"/>
<evidence type="ECO:0000256" key="8">
    <source>
        <dbReference type="ARBA" id="ARBA00031423"/>
    </source>
</evidence>
<sequence>MTTTHDLPTIAGWWQGNDISWREKLGLIHSDAELNKAKKTRERDRQALWEALTPEAKRVGDGSSGDYAKPSGEKADQEGRRQSNRIPEISEAGAEEIVDKVIRFVGGTDCPVAIIPVEDLLGLSEQPNIPGTIAVHPNWCRRYPNVSKSLLSRRAVLKRLAALRSERPER</sequence>
<organism evidence="11 12">
    <name type="scientific">Acetobacter oeni</name>
    <dbReference type="NCBI Taxonomy" id="304077"/>
    <lineage>
        <taxon>Bacteria</taxon>
        <taxon>Pseudomonadati</taxon>
        <taxon>Pseudomonadota</taxon>
        <taxon>Alphaproteobacteria</taxon>
        <taxon>Acetobacterales</taxon>
        <taxon>Acetobacteraceae</taxon>
        <taxon>Acetobacter</taxon>
    </lineage>
</organism>
<name>A0A511XGN6_9PROT</name>
<dbReference type="Gene3D" id="3.20.20.80">
    <property type="entry name" value="Glycosidases"/>
    <property type="match status" value="1"/>
</dbReference>
<dbReference type="InterPro" id="IPR003385">
    <property type="entry name" value="Glyco_hydro_77"/>
</dbReference>
<keyword evidence="5" id="KW-0328">Glycosyltransferase</keyword>
<dbReference type="InterPro" id="IPR017853">
    <property type="entry name" value="GH"/>
</dbReference>
<dbReference type="EMBL" id="BJYG01000002">
    <property type="protein sequence ID" value="GEN62061.1"/>
    <property type="molecule type" value="Genomic_DNA"/>
</dbReference>
<evidence type="ECO:0000256" key="5">
    <source>
        <dbReference type="ARBA" id="ARBA00022676"/>
    </source>
</evidence>
<accession>A0A511XGN6</accession>
<evidence type="ECO:0000256" key="7">
    <source>
        <dbReference type="ARBA" id="ARBA00023277"/>
    </source>
</evidence>
<evidence type="ECO:0000256" key="4">
    <source>
        <dbReference type="ARBA" id="ARBA00020295"/>
    </source>
</evidence>